<dbReference type="Proteomes" id="UP000020467">
    <property type="component" value="Unassembled WGS sequence"/>
</dbReference>
<feature type="transmembrane region" description="Helical" evidence="7">
    <location>
        <begin position="98"/>
        <end position="116"/>
    </location>
</feature>
<comment type="caution">
    <text evidence="9">The sequence shown here is derived from an EMBL/GenBank/DDBJ whole genome shotgun (WGS) entry which is preliminary data.</text>
</comment>
<dbReference type="HOGENOM" id="CLU_001265_4_2_1"/>
<dbReference type="InterPro" id="IPR020846">
    <property type="entry name" value="MFS_dom"/>
</dbReference>
<feature type="transmembrane region" description="Helical" evidence="7">
    <location>
        <begin position="324"/>
        <end position="344"/>
    </location>
</feature>
<evidence type="ECO:0000256" key="6">
    <source>
        <dbReference type="ARBA" id="ARBA00037968"/>
    </source>
</evidence>
<feature type="domain" description="Major facilitator superfamily (MFS) profile" evidence="8">
    <location>
        <begin position="56"/>
        <end position="470"/>
    </location>
</feature>
<evidence type="ECO:0000256" key="4">
    <source>
        <dbReference type="ARBA" id="ARBA00022989"/>
    </source>
</evidence>
<dbReference type="AlphaFoldDB" id="A0A010SI06"/>
<evidence type="ECO:0000256" key="5">
    <source>
        <dbReference type="ARBA" id="ARBA00023136"/>
    </source>
</evidence>
<feature type="transmembrane region" description="Helical" evidence="7">
    <location>
        <begin position="445"/>
        <end position="466"/>
    </location>
</feature>
<evidence type="ECO:0000313" key="10">
    <source>
        <dbReference type="Proteomes" id="UP000020467"/>
    </source>
</evidence>
<dbReference type="PANTHER" id="PTHR43791">
    <property type="entry name" value="PERMEASE-RELATED"/>
    <property type="match status" value="1"/>
</dbReference>
<dbReference type="OrthoDB" id="3639251at2759"/>
<feature type="transmembrane region" description="Helical" evidence="7">
    <location>
        <begin position="185"/>
        <end position="205"/>
    </location>
</feature>
<dbReference type="GO" id="GO:0022857">
    <property type="term" value="F:transmembrane transporter activity"/>
    <property type="evidence" value="ECO:0007669"/>
    <property type="project" value="InterPro"/>
</dbReference>
<comment type="similarity">
    <text evidence="6">Belongs to the major facilitator superfamily. Allantoate permease family.</text>
</comment>
<dbReference type="eggNOG" id="KOG2533">
    <property type="taxonomic scope" value="Eukaryota"/>
</dbReference>
<keyword evidence="3 7" id="KW-0812">Transmembrane</keyword>
<dbReference type="KEGG" id="cfj:CFIO01_02718"/>
<organism evidence="9 10">
    <name type="scientific">Colletotrichum fioriniae PJ7</name>
    <dbReference type="NCBI Taxonomy" id="1445577"/>
    <lineage>
        <taxon>Eukaryota</taxon>
        <taxon>Fungi</taxon>
        <taxon>Dikarya</taxon>
        <taxon>Ascomycota</taxon>
        <taxon>Pezizomycotina</taxon>
        <taxon>Sordariomycetes</taxon>
        <taxon>Hypocreomycetidae</taxon>
        <taxon>Glomerellales</taxon>
        <taxon>Glomerellaceae</taxon>
        <taxon>Colletotrichum</taxon>
        <taxon>Colletotrichum acutatum species complex</taxon>
    </lineage>
</organism>
<dbReference type="SUPFAM" id="SSF103473">
    <property type="entry name" value="MFS general substrate transporter"/>
    <property type="match status" value="1"/>
</dbReference>
<evidence type="ECO:0000256" key="2">
    <source>
        <dbReference type="ARBA" id="ARBA00022448"/>
    </source>
</evidence>
<protein>
    <submittedName>
        <fullName evidence="9">Pantothenate transporter</fullName>
    </submittedName>
</protein>
<dbReference type="GO" id="GO:0016020">
    <property type="term" value="C:membrane"/>
    <property type="evidence" value="ECO:0007669"/>
    <property type="project" value="UniProtKB-SubCell"/>
</dbReference>
<evidence type="ECO:0000259" key="8">
    <source>
        <dbReference type="PROSITE" id="PS50850"/>
    </source>
</evidence>
<feature type="transmembrane region" description="Helical" evidence="7">
    <location>
        <begin position="377"/>
        <end position="400"/>
    </location>
</feature>
<keyword evidence="10" id="KW-1185">Reference proteome</keyword>
<proteinExistence type="inferred from homology"/>
<evidence type="ECO:0000256" key="1">
    <source>
        <dbReference type="ARBA" id="ARBA00004141"/>
    </source>
</evidence>
<accession>A0A010SI06</accession>
<dbReference type="EMBL" id="JARH01000168">
    <property type="protein sequence ID" value="EXF84403.1"/>
    <property type="molecule type" value="Genomic_DNA"/>
</dbReference>
<evidence type="ECO:0000256" key="3">
    <source>
        <dbReference type="ARBA" id="ARBA00022692"/>
    </source>
</evidence>
<dbReference type="FunFam" id="1.20.1250.20:FF:000065">
    <property type="entry name" value="Putative MFS pantothenate transporter"/>
    <property type="match status" value="1"/>
</dbReference>
<evidence type="ECO:0000313" key="9">
    <source>
        <dbReference type="EMBL" id="EXF84403.1"/>
    </source>
</evidence>
<gene>
    <name evidence="9" type="ORF">CFIO01_02718</name>
</gene>
<dbReference type="Pfam" id="PF07690">
    <property type="entry name" value="MFS_1"/>
    <property type="match status" value="1"/>
</dbReference>
<feature type="transmembrane region" description="Helical" evidence="7">
    <location>
        <begin position="217"/>
        <end position="239"/>
    </location>
</feature>
<sequence>MTSDSRKKDFVVSTDPEVQLVSREVGRWRILSNIPRKVWGDDPRERKYVRKLDTFLFSYVLLGYFIKYLDQNNYSNAFVSGMQEELDLYGNERNLLNTYFNIGIILGTIPAQMIQLKYVRPSIWIPACELGWSALTMVMASAKNVETLYALRFFIGLLESCSFPGFASILGSWYGKSQLAKRMALFEQTAAIAGMFSGYLQAGLYTGMNGTAGLSGWRWLFIMDGVISIPIALYGFFALPDLPHNTRDFYLNNNDREYGMERIRNMGRKPPSKLTLKAIREIYTSWQLWAFILPYLMVAEAGSGTGYFNLFLKSEGYSVVKTNILPTIGNAIQIVAAFAIGWLSDSTSSRVLTVVFVQAMVLVSNVILSIWNVPKAALFAAFYLSYTGGAAQPIVISYGHEITQSNANLRQLLVATGNIFTYTFSAWMPVVLFPTYDAPKYKYGYQVLILFGGLAVAGMYLLDFLYKRDLKRNPQLYEVEQQSENDRLTSDRHVDDGLMLRGDDFESRYGTVANVDASLRAK</sequence>
<feature type="transmembrane region" description="Helical" evidence="7">
    <location>
        <begin position="412"/>
        <end position="433"/>
    </location>
</feature>
<feature type="transmembrane region" description="Helical" evidence="7">
    <location>
        <begin position="351"/>
        <end position="371"/>
    </location>
</feature>
<evidence type="ECO:0000256" key="7">
    <source>
        <dbReference type="SAM" id="Phobius"/>
    </source>
</evidence>
<keyword evidence="2" id="KW-0813">Transport</keyword>
<dbReference type="InterPro" id="IPR011701">
    <property type="entry name" value="MFS"/>
</dbReference>
<dbReference type="PROSITE" id="PS50850">
    <property type="entry name" value="MFS"/>
    <property type="match status" value="1"/>
</dbReference>
<dbReference type="PANTHER" id="PTHR43791:SF43">
    <property type="entry name" value="MAJOR FACILITATOR SUPERFAMILY (MFS) PROFILE DOMAIN-CONTAINING PROTEIN"/>
    <property type="match status" value="1"/>
</dbReference>
<comment type="subcellular location">
    <subcellularLocation>
        <location evidence="1">Membrane</location>
        <topology evidence="1">Multi-pass membrane protein</topology>
    </subcellularLocation>
</comment>
<reference evidence="9 10" key="1">
    <citation type="submission" date="2014-02" db="EMBL/GenBank/DDBJ databases">
        <title>The genome sequence of Colletotrichum fioriniae PJ7.</title>
        <authorList>
            <person name="Baroncelli R."/>
            <person name="Thon M.R."/>
        </authorList>
    </citation>
    <scope>NUCLEOTIDE SEQUENCE [LARGE SCALE GENOMIC DNA]</scope>
    <source>
        <strain evidence="9 10">PJ7</strain>
    </source>
</reference>
<dbReference type="InterPro" id="IPR036259">
    <property type="entry name" value="MFS_trans_sf"/>
</dbReference>
<keyword evidence="5 7" id="KW-0472">Membrane</keyword>
<keyword evidence="4 7" id="KW-1133">Transmembrane helix</keyword>
<name>A0A010SI06_9PEZI</name>
<dbReference type="Gene3D" id="1.20.1250.20">
    <property type="entry name" value="MFS general substrate transporter like domains"/>
    <property type="match status" value="2"/>
</dbReference>
<feature type="transmembrane region" description="Helical" evidence="7">
    <location>
        <begin position="288"/>
        <end position="312"/>
    </location>
</feature>
<feature type="transmembrane region" description="Helical" evidence="7">
    <location>
        <begin position="148"/>
        <end position="173"/>
    </location>
</feature>